<feature type="transmembrane region" description="Helical" evidence="6">
    <location>
        <begin position="237"/>
        <end position="260"/>
    </location>
</feature>
<dbReference type="EMBL" id="BMLM01000001">
    <property type="protein sequence ID" value="GGN82611.1"/>
    <property type="molecule type" value="Genomic_DNA"/>
</dbReference>
<dbReference type="Pfam" id="PF02361">
    <property type="entry name" value="CbiQ"/>
    <property type="match status" value="1"/>
</dbReference>
<dbReference type="InterPro" id="IPR051611">
    <property type="entry name" value="ECF_transporter_component"/>
</dbReference>
<gene>
    <name evidence="7" type="ORF">GCM10010968_12580</name>
</gene>
<keyword evidence="4 6" id="KW-1133">Transmembrane helix</keyword>
<dbReference type="RefSeq" id="WP_188717174.1">
    <property type="nucleotide sequence ID" value="NZ_BAABBD010000002.1"/>
</dbReference>
<keyword evidence="3 6" id="KW-0812">Transmembrane</keyword>
<evidence type="ECO:0000256" key="6">
    <source>
        <dbReference type="SAM" id="Phobius"/>
    </source>
</evidence>
<evidence type="ECO:0000313" key="7">
    <source>
        <dbReference type="EMBL" id="GGN82611.1"/>
    </source>
</evidence>
<evidence type="ECO:0000256" key="1">
    <source>
        <dbReference type="ARBA" id="ARBA00004141"/>
    </source>
</evidence>
<comment type="subcellular location">
    <subcellularLocation>
        <location evidence="1">Membrane</location>
        <topology evidence="1">Multi-pass membrane protein</topology>
    </subcellularLocation>
</comment>
<protein>
    <submittedName>
        <fullName evidence="7">ABC transporter</fullName>
    </submittedName>
</protein>
<dbReference type="InterPro" id="IPR003339">
    <property type="entry name" value="ABC/ECF_trnsptr_transmembrane"/>
</dbReference>
<dbReference type="Proteomes" id="UP000626982">
    <property type="component" value="Unassembled WGS sequence"/>
</dbReference>
<comment type="caution">
    <text evidence="7">The sequence shown here is derived from an EMBL/GenBank/DDBJ whole genome shotgun (WGS) entry which is preliminary data.</text>
</comment>
<keyword evidence="8" id="KW-1185">Reference proteome</keyword>
<name>A0ABQ2KJ09_9MICO</name>
<feature type="transmembrane region" description="Helical" evidence="6">
    <location>
        <begin position="68"/>
        <end position="85"/>
    </location>
</feature>
<evidence type="ECO:0000256" key="3">
    <source>
        <dbReference type="ARBA" id="ARBA00022692"/>
    </source>
</evidence>
<dbReference type="CDD" id="cd16914">
    <property type="entry name" value="EcfT"/>
    <property type="match status" value="1"/>
</dbReference>
<evidence type="ECO:0000313" key="8">
    <source>
        <dbReference type="Proteomes" id="UP000626982"/>
    </source>
</evidence>
<proteinExistence type="predicted"/>
<evidence type="ECO:0000256" key="5">
    <source>
        <dbReference type="ARBA" id="ARBA00023136"/>
    </source>
</evidence>
<dbReference type="PANTHER" id="PTHR34857:SF2">
    <property type="entry name" value="SLL0384 PROTEIN"/>
    <property type="match status" value="1"/>
</dbReference>
<organism evidence="7 8">
    <name type="scientific">Agrococcus terreus</name>
    <dbReference type="NCBI Taxonomy" id="574649"/>
    <lineage>
        <taxon>Bacteria</taxon>
        <taxon>Bacillati</taxon>
        <taxon>Actinomycetota</taxon>
        <taxon>Actinomycetes</taxon>
        <taxon>Micrococcales</taxon>
        <taxon>Microbacteriaceae</taxon>
        <taxon>Agrococcus</taxon>
    </lineage>
</organism>
<feature type="transmembrane region" description="Helical" evidence="6">
    <location>
        <begin position="23"/>
        <end position="56"/>
    </location>
</feature>
<accession>A0ABQ2KJ09</accession>
<dbReference type="PANTHER" id="PTHR34857">
    <property type="entry name" value="SLL0384 PROTEIN"/>
    <property type="match status" value="1"/>
</dbReference>
<keyword evidence="2" id="KW-1003">Cell membrane</keyword>
<feature type="transmembrane region" description="Helical" evidence="6">
    <location>
        <begin position="105"/>
        <end position="129"/>
    </location>
</feature>
<sequence length="268" mass="28086">MTAVARAAQRTPPLERVNPVTPFAAAVLYSIPMLLTVDVVSAAVALAAWLVVFAAAGIGPRTILRRSWPLLLAAPLSAVSMLLYAEPSGRVHAQVWLATISDGSIELASAILLRVLAIGVPTLVGIVGVDPTRLADGLAQVAHLPHRFVLAALAGVRLFGVLEEDWRQIALARRARGLGDTGRIRRLLQAAFALLVVALRRGGTLATAMEARGFGGPQEGRAERTWARPSTLSRADLVLVLLALAVAALAIGASVAAGSFRPPWAAHL</sequence>
<evidence type="ECO:0000256" key="4">
    <source>
        <dbReference type="ARBA" id="ARBA00022989"/>
    </source>
</evidence>
<evidence type="ECO:0000256" key="2">
    <source>
        <dbReference type="ARBA" id="ARBA00022475"/>
    </source>
</evidence>
<reference evidence="8" key="1">
    <citation type="journal article" date="2019" name="Int. J. Syst. Evol. Microbiol.">
        <title>The Global Catalogue of Microorganisms (GCM) 10K type strain sequencing project: providing services to taxonomists for standard genome sequencing and annotation.</title>
        <authorList>
            <consortium name="The Broad Institute Genomics Platform"/>
            <consortium name="The Broad Institute Genome Sequencing Center for Infectious Disease"/>
            <person name="Wu L."/>
            <person name="Ma J."/>
        </authorList>
    </citation>
    <scope>NUCLEOTIDE SEQUENCE [LARGE SCALE GENOMIC DNA]</scope>
    <source>
        <strain evidence="8">CGMCC 1.6960</strain>
    </source>
</reference>
<keyword evidence="5 6" id="KW-0472">Membrane</keyword>